<organism evidence="1 2">
    <name type="scientific">Elizabethkingia miricola</name>
    <name type="common">Chryseobacterium miricola</name>
    <dbReference type="NCBI Taxonomy" id="172045"/>
    <lineage>
        <taxon>Bacteria</taxon>
        <taxon>Pseudomonadati</taxon>
        <taxon>Bacteroidota</taxon>
        <taxon>Flavobacteriia</taxon>
        <taxon>Flavobacteriales</taxon>
        <taxon>Weeksellaceae</taxon>
        <taxon>Elizabethkingia</taxon>
    </lineage>
</organism>
<accession>A0ABD5B4B7</accession>
<dbReference type="SUPFAM" id="SSF47781">
    <property type="entry name" value="RuvA domain 2-like"/>
    <property type="match status" value="3"/>
</dbReference>
<dbReference type="InterPro" id="IPR010994">
    <property type="entry name" value="RuvA_2-like"/>
</dbReference>
<evidence type="ECO:0000313" key="2">
    <source>
        <dbReference type="Proteomes" id="UP001239265"/>
    </source>
</evidence>
<protein>
    <submittedName>
        <fullName evidence="1">Helix-hairpin-helix domain-containing protein</fullName>
    </submittedName>
</protein>
<evidence type="ECO:0000313" key="1">
    <source>
        <dbReference type="EMBL" id="MDQ8748759.1"/>
    </source>
</evidence>
<proteinExistence type="predicted"/>
<gene>
    <name evidence="1" type="ORF">QT385_08925</name>
</gene>
<dbReference type="AlphaFoldDB" id="A0ABD5B4B7"/>
<sequence>MKSQLSFHMRKKQFIGLTVLGFLVLILETSFHFYKKYKTQQPSDTVEFISSDKFNPAFTKFNPNDLSARQWENLGFTPKQAKTILNYKEKICNGTFTSKEQLSECFAISKDKFAELNPYILLPETTINKTPEYRKKNKKLTISRKFNPDSYTLQDWINLGFSERQSESILKYKKYLGGSFQSKEKFKECFIINEEQYLQLAPFLLLPQQKVTDKTLIKGLKPKNTFDPNTLTRQEWKDLGFSEKQVQGILSYKEKILKGSFKTLADLQKCYMISAEKFEELKPWIRITQPVTTPISSQITELDLNTISFRQLRDFGFEDKAAASLLGFRKKLGGFAQKEQILDTYNIDKDLALKLIQEAKLDIGKVIKIDILTTDEAVLKEHPYFRYYTDKIIFYRTSVSGKNDILKKLNAKPKDLEKIQWYLK</sequence>
<name>A0ABD5B4B7_ELIMR</name>
<comment type="caution">
    <text evidence="1">The sequence shown here is derived from an EMBL/GenBank/DDBJ whole genome shotgun (WGS) entry which is preliminary data.</text>
</comment>
<reference evidence="1 2" key="1">
    <citation type="submission" date="2023-06" db="EMBL/GenBank/DDBJ databases">
        <title>Nosocomial Elizabethkingia miricola genome.</title>
        <authorList>
            <person name="Morgado S."/>
            <person name="Fonseca E."/>
            <person name="Freitas F."/>
            <person name="Vicente A.C."/>
        </authorList>
    </citation>
    <scope>NUCLEOTIDE SEQUENCE [LARGE SCALE GENOMIC DNA]</scope>
    <source>
        <strain evidence="1 2">EM15</strain>
    </source>
</reference>
<dbReference type="RefSeq" id="WP_407532124.1">
    <property type="nucleotide sequence ID" value="NZ_JBJDLP010000001.1"/>
</dbReference>
<dbReference type="Proteomes" id="UP001239265">
    <property type="component" value="Unassembled WGS sequence"/>
</dbReference>
<dbReference type="EMBL" id="JAUCQJ010000002">
    <property type="protein sequence ID" value="MDQ8748759.1"/>
    <property type="molecule type" value="Genomic_DNA"/>
</dbReference>